<reference evidence="3" key="1">
    <citation type="journal article" date="2019" name="Int. J. Syst. Evol. Microbiol.">
        <title>The Global Catalogue of Microorganisms (GCM) 10K type strain sequencing project: providing services to taxonomists for standard genome sequencing and annotation.</title>
        <authorList>
            <consortium name="The Broad Institute Genomics Platform"/>
            <consortium name="The Broad Institute Genome Sequencing Center for Infectious Disease"/>
            <person name="Wu L."/>
            <person name="Ma J."/>
        </authorList>
    </citation>
    <scope>NUCLEOTIDE SEQUENCE [LARGE SCALE GENOMIC DNA]</scope>
    <source>
        <strain evidence="3">CGMCC 4.7139</strain>
    </source>
</reference>
<keyword evidence="1" id="KW-0812">Transmembrane</keyword>
<dbReference type="EMBL" id="JBHSFE010000005">
    <property type="protein sequence ID" value="MFC4607192.1"/>
    <property type="molecule type" value="Genomic_DNA"/>
</dbReference>
<protein>
    <submittedName>
        <fullName evidence="2">Morphogenic membrane protein MmpA</fullName>
    </submittedName>
</protein>
<name>A0ABV9G2P7_9ACTN</name>
<evidence type="ECO:0000313" key="2">
    <source>
        <dbReference type="EMBL" id="MFC4607192.1"/>
    </source>
</evidence>
<dbReference type="NCBIfam" id="NF046122">
    <property type="entry name" value="morpho_MmpA"/>
    <property type="match status" value="1"/>
</dbReference>
<sequence>MTTHTAHSATEITPHPVERIVTAVLSLAALAGFGWVGSMVYAALSG</sequence>
<accession>A0ABV9G2P7</accession>
<dbReference type="RefSeq" id="WP_381191986.1">
    <property type="nucleotide sequence ID" value="NZ_JBHSFE010000005.1"/>
</dbReference>
<keyword evidence="1" id="KW-1133">Transmembrane helix</keyword>
<feature type="transmembrane region" description="Helical" evidence="1">
    <location>
        <begin position="20"/>
        <end position="44"/>
    </location>
</feature>
<evidence type="ECO:0000313" key="3">
    <source>
        <dbReference type="Proteomes" id="UP001595993"/>
    </source>
</evidence>
<keyword evidence="3" id="KW-1185">Reference proteome</keyword>
<gene>
    <name evidence="2" type="primary">mmpA</name>
    <name evidence="2" type="ORF">ACFO9E_05065</name>
</gene>
<keyword evidence="1" id="KW-0472">Membrane</keyword>
<proteinExistence type="predicted"/>
<comment type="caution">
    <text evidence="2">The sequence shown here is derived from an EMBL/GenBank/DDBJ whole genome shotgun (WGS) entry which is preliminary data.</text>
</comment>
<dbReference type="InterPro" id="IPR059130">
    <property type="entry name" value="MmpA_put"/>
</dbReference>
<dbReference type="Proteomes" id="UP001595993">
    <property type="component" value="Unassembled WGS sequence"/>
</dbReference>
<organism evidence="2 3">
    <name type="scientific">Streptomyces maoxianensis</name>
    <dbReference type="NCBI Taxonomy" id="1459942"/>
    <lineage>
        <taxon>Bacteria</taxon>
        <taxon>Bacillati</taxon>
        <taxon>Actinomycetota</taxon>
        <taxon>Actinomycetes</taxon>
        <taxon>Kitasatosporales</taxon>
        <taxon>Streptomycetaceae</taxon>
        <taxon>Streptomyces</taxon>
    </lineage>
</organism>
<evidence type="ECO:0000256" key="1">
    <source>
        <dbReference type="SAM" id="Phobius"/>
    </source>
</evidence>